<reference evidence="2 3" key="1">
    <citation type="journal article" date="2021" name="Environ. Microbiol.">
        <title>Genetic insights into the dark matter of the mammalian gut microbiota through targeted genome reconstruction.</title>
        <authorList>
            <person name="Lugli G.A."/>
            <person name="Alessandri G."/>
            <person name="Milani C."/>
            <person name="Viappiani A."/>
            <person name="Fontana F."/>
            <person name="Tarracchini C."/>
            <person name="Mancabelli L."/>
            <person name="Argentini C."/>
            <person name="Ruiz L."/>
            <person name="Margolles A."/>
            <person name="van Sinderen D."/>
            <person name="Turroni F."/>
            <person name="Ventura M."/>
        </authorList>
    </citation>
    <scope>NUCLEOTIDE SEQUENCE [LARGE SCALE GENOMIC DNA]</scope>
    <source>
        <strain evidence="2 3">LC6</strain>
    </source>
</reference>
<keyword evidence="3" id="KW-1185">Reference proteome</keyword>
<sequence length="185" mass="19895">MFWVWLGAIGCAMALWLQTQPCDIRYRLPPLNDDHMTAASPPDDALHAMLILRLLRVAIEQGSSIPDACEAVGHAVGGNSGAALEQVGGMLKRGVTWTDAWHVGERQQTGFMPVFRAALEPSWLHGDAPSARLEAALEQMDSDERAAIEQEGAHLSVQLLLPMGLCFLPAFIAVGVIPSIASFVA</sequence>
<protein>
    <submittedName>
        <fullName evidence="2">Type II secretion system F family protein</fullName>
    </submittedName>
</protein>
<accession>A0ABS5UT60</accession>
<keyword evidence="1" id="KW-1133">Transmembrane helix</keyword>
<keyword evidence="1" id="KW-0812">Transmembrane</keyword>
<proteinExistence type="predicted"/>
<evidence type="ECO:0000313" key="3">
    <source>
        <dbReference type="Proteomes" id="UP000711736"/>
    </source>
</evidence>
<comment type="caution">
    <text evidence="2">The sequence shown here is derived from an EMBL/GenBank/DDBJ whole genome shotgun (WGS) entry which is preliminary data.</text>
</comment>
<organism evidence="2 3">
    <name type="scientific">Bifidobacterium colobi</name>
    <dbReference type="NCBI Taxonomy" id="2809026"/>
    <lineage>
        <taxon>Bacteria</taxon>
        <taxon>Bacillati</taxon>
        <taxon>Actinomycetota</taxon>
        <taxon>Actinomycetes</taxon>
        <taxon>Bifidobacteriales</taxon>
        <taxon>Bifidobacteriaceae</taxon>
        <taxon>Bifidobacterium</taxon>
    </lineage>
</organism>
<dbReference type="EMBL" id="JAFEJU010000001">
    <property type="protein sequence ID" value="MBT1174231.1"/>
    <property type="molecule type" value="Genomic_DNA"/>
</dbReference>
<evidence type="ECO:0000313" key="2">
    <source>
        <dbReference type="EMBL" id="MBT1174231.1"/>
    </source>
</evidence>
<name>A0ABS5UT60_9BIFI</name>
<gene>
    <name evidence="2" type="ORF">JS530_01665</name>
</gene>
<dbReference type="Proteomes" id="UP000711736">
    <property type="component" value="Unassembled WGS sequence"/>
</dbReference>
<evidence type="ECO:0000256" key="1">
    <source>
        <dbReference type="SAM" id="Phobius"/>
    </source>
</evidence>
<keyword evidence="1" id="KW-0472">Membrane</keyword>
<feature type="transmembrane region" description="Helical" evidence="1">
    <location>
        <begin position="159"/>
        <end position="184"/>
    </location>
</feature>